<evidence type="ECO:0000313" key="2">
    <source>
        <dbReference type="EMBL" id="GGJ15800.1"/>
    </source>
</evidence>
<evidence type="ECO:0000313" key="3">
    <source>
        <dbReference type="Proteomes" id="UP000653099"/>
    </source>
</evidence>
<proteinExistence type="predicted"/>
<dbReference type="EMBL" id="BMOC01000024">
    <property type="protein sequence ID" value="GGJ15800.1"/>
    <property type="molecule type" value="Genomic_DNA"/>
</dbReference>
<feature type="region of interest" description="Disordered" evidence="1">
    <location>
        <begin position="105"/>
        <end position="142"/>
    </location>
</feature>
<keyword evidence="3" id="KW-1185">Reference proteome</keyword>
<dbReference type="RefSeq" id="WP_326838267.1">
    <property type="nucleotide sequence ID" value="NZ_BMOC01000024.1"/>
</dbReference>
<name>A0A830ERX9_9EURY</name>
<reference evidence="2" key="2">
    <citation type="submission" date="2020-09" db="EMBL/GenBank/DDBJ databases">
        <authorList>
            <person name="Sun Q."/>
            <person name="Ohkuma M."/>
        </authorList>
    </citation>
    <scope>NUCLEOTIDE SEQUENCE</scope>
    <source>
        <strain evidence="2">JCM 14359</strain>
    </source>
</reference>
<dbReference type="Proteomes" id="UP000653099">
    <property type="component" value="Unassembled WGS sequence"/>
</dbReference>
<accession>A0A830ERX9</accession>
<gene>
    <name evidence="2" type="ORF">GCM10008995_27040</name>
</gene>
<evidence type="ECO:0000256" key="1">
    <source>
        <dbReference type="SAM" id="MobiDB-lite"/>
    </source>
</evidence>
<protein>
    <submittedName>
        <fullName evidence="2">Uncharacterized protein</fullName>
    </submittedName>
</protein>
<sequence length="142" mass="14788">MSFTTGGSTLRGFAEAVLADYDVRDPATAEIEADPATRGWAPVDGDDAPGGLRKNPAGEQSRAYARILIDGAFNENLEGFGTELSNGDRVAVVTPFVFCVSVGKPPGRSRVAVQSSARAGDPSPSPITGRWMSRSVASPSMS</sequence>
<feature type="region of interest" description="Disordered" evidence="1">
    <location>
        <begin position="35"/>
        <end position="59"/>
    </location>
</feature>
<organism evidence="2 3">
    <name type="scientific">Halobellus salinus</name>
    <dbReference type="NCBI Taxonomy" id="931585"/>
    <lineage>
        <taxon>Archaea</taxon>
        <taxon>Methanobacteriati</taxon>
        <taxon>Methanobacteriota</taxon>
        <taxon>Stenosarchaea group</taxon>
        <taxon>Halobacteria</taxon>
        <taxon>Halobacteriales</taxon>
        <taxon>Haloferacaceae</taxon>
        <taxon>Halobellus</taxon>
    </lineage>
</organism>
<dbReference type="AlphaFoldDB" id="A0A830ERX9"/>
<comment type="caution">
    <text evidence="2">The sequence shown here is derived from an EMBL/GenBank/DDBJ whole genome shotgun (WGS) entry which is preliminary data.</text>
</comment>
<reference evidence="2" key="1">
    <citation type="journal article" date="2014" name="Int. J. Syst. Evol. Microbiol.">
        <title>Complete genome sequence of Corynebacterium casei LMG S-19264T (=DSM 44701T), isolated from a smear-ripened cheese.</title>
        <authorList>
            <consortium name="US DOE Joint Genome Institute (JGI-PGF)"/>
            <person name="Walter F."/>
            <person name="Albersmeier A."/>
            <person name="Kalinowski J."/>
            <person name="Ruckert C."/>
        </authorList>
    </citation>
    <scope>NUCLEOTIDE SEQUENCE</scope>
    <source>
        <strain evidence="2">JCM 14359</strain>
    </source>
</reference>